<organism evidence="2 3">
    <name type="scientific">Oryza meyeriana var. granulata</name>
    <dbReference type="NCBI Taxonomy" id="110450"/>
    <lineage>
        <taxon>Eukaryota</taxon>
        <taxon>Viridiplantae</taxon>
        <taxon>Streptophyta</taxon>
        <taxon>Embryophyta</taxon>
        <taxon>Tracheophyta</taxon>
        <taxon>Spermatophyta</taxon>
        <taxon>Magnoliopsida</taxon>
        <taxon>Liliopsida</taxon>
        <taxon>Poales</taxon>
        <taxon>Poaceae</taxon>
        <taxon>BOP clade</taxon>
        <taxon>Oryzoideae</taxon>
        <taxon>Oryzeae</taxon>
        <taxon>Oryzinae</taxon>
        <taxon>Oryza</taxon>
        <taxon>Oryza meyeriana</taxon>
    </lineage>
</organism>
<gene>
    <name evidence="2" type="ORF">E2562_014531</name>
</gene>
<evidence type="ECO:0000256" key="1">
    <source>
        <dbReference type="SAM" id="MobiDB-lite"/>
    </source>
</evidence>
<evidence type="ECO:0000313" key="2">
    <source>
        <dbReference type="EMBL" id="KAF0924728.1"/>
    </source>
</evidence>
<dbReference type="OrthoDB" id="686310at2759"/>
<feature type="region of interest" description="Disordered" evidence="1">
    <location>
        <begin position="1"/>
        <end position="21"/>
    </location>
</feature>
<dbReference type="AlphaFoldDB" id="A0A6G1EIU7"/>
<evidence type="ECO:0000313" key="3">
    <source>
        <dbReference type="Proteomes" id="UP000479710"/>
    </source>
</evidence>
<reference evidence="2 3" key="1">
    <citation type="submission" date="2019-11" db="EMBL/GenBank/DDBJ databases">
        <title>Whole genome sequence of Oryza granulata.</title>
        <authorList>
            <person name="Li W."/>
        </authorList>
    </citation>
    <scope>NUCLEOTIDE SEQUENCE [LARGE SCALE GENOMIC DNA]</scope>
    <source>
        <strain evidence="3">cv. Menghai</strain>
        <tissue evidence="2">Leaf</tissue>
    </source>
</reference>
<protein>
    <submittedName>
        <fullName evidence="2">Uncharacterized protein</fullName>
    </submittedName>
</protein>
<comment type="caution">
    <text evidence="2">The sequence shown here is derived from an EMBL/GenBank/DDBJ whole genome shotgun (WGS) entry which is preliminary data.</text>
</comment>
<name>A0A6G1EIU7_9ORYZ</name>
<dbReference type="Proteomes" id="UP000479710">
    <property type="component" value="Unassembled WGS sequence"/>
</dbReference>
<sequence>MPWPPLFSLGPASSSEKPRRNIDASGCATHASMTTILIGYGVCARLTDGQVEVLAGSMNVFMLVSIPAAG</sequence>
<accession>A0A6G1EIU7</accession>
<keyword evidence="3" id="KW-1185">Reference proteome</keyword>
<dbReference type="EMBL" id="SPHZ02000003">
    <property type="protein sequence ID" value="KAF0924728.1"/>
    <property type="molecule type" value="Genomic_DNA"/>
</dbReference>
<proteinExistence type="predicted"/>